<evidence type="ECO:0000256" key="3">
    <source>
        <dbReference type="ARBA" id="ARBA00012755"/>
    </source>
</evidence>
<evidence type="ECO:0000259" key="10">
    <source>
        <dbReference type="Pfam" id="PF17801"/>
    </source>
</evidence>
<dbReference type="PATRIC" id="fig|172044.3.peg.1751"/>
<comment type="similarity">
    <text evidence="2 8">Belongs to the glycosyl hydrolase 27 family.</text>
</comment>
<name>A0A147ISN7_9SPHN</name>
<dbReference type="InterPro" id="IPR041233">
    <property type="entry name" value="Melibiase_C"/>
</dbReference>
<dbReference type="Gene3D" id="2.60.40.1180">
    <property type="entry name" value="Golgi alpha-mannosidase II"/>
    <property type="match status" value="1"/>
</dbReference>
<dbReference type="GO" id="GO:0004557">
    <property type="term" value="F:alpha-galactosidase activity"/>
    <property type="evidence" value="ECO:0007669"/>
    <property type="project" value="UniProtKB-EC"/>
</dbReference>
<dbReference type="EC" id="3.2.1.22" evidence="3 8"/>
<dbReference type="Pfam" id="PF16499">
    <property type="entry name" value="Melibiase_2"/>
    <property type="match status" value="1"/>
</dbReference>
<proteinExistence type="inferred from homology"/>
<evidence type="ECO:0000313" key="11">
    <source>
        <dbReference type="EMBL" id="KTT98488.1"/>
    </source>
</evidence>
<dbReference type="SUPFAM" id="SSF51011">
    <property type="entry name" value="Glycosyl hydrolase domain"/>
    <property type="match status" value="1"/>
</dbReference>
<dbReference type="InterPro" id="IPR013785">
    <property type="entry name" value="Aldolase_TIM"/>
</dbReference>
<protein>
    <recommendedName>
        <fullName evidence="3 8">Alpha-galactosidase</fullName>
        <ecNumber evidence="3 8">3.2.1.22</ecNumber>
    </recommendedName>
    <alternativeName>
        <fullName evidence="8">Melibiase</fullName>
    </alternativeName>
</protein>
<comment type="catalytic activity">
    <reaction evidence="1 8">
        <text>Hydrolysis of terminal, non-reducing alpha-D-galactose residues in alpha-D-galactosides, including galactose oligosaccharides, galactomannans and galactolipids.</text>
        <dbReference type="EC" id="3.2.1.22"/>
    </reaction>
</comment>
<dbReference type="InterPro" id="IPR000111">
    <property type="entry name" value="Glyco_hydro_27/36_CS"/>
</dbReference>
<dbReference type="Gene3D" id="3.20.20.70">
    <property type="entry name" value="Aldolase class I"/>
    <property type="match status" value="1"/>
</dbReference>
<keyword evidence="7 8" id="KW-0326">Glycosidase</keyword>
<dbReference type="SUPFAM" id="SSF51445">
    <property type="entry name" value="(Trans)glycosidases"/>
    <property type="match status" value="1"/>
</dbReference>
<evidence type="ECO:0000256" key="6">
    <source>
        <dbReference type="ARBA" id="ARBA00023157"/>
    </source>
</evidence>
<dbReference type="InterPro" id="IPR002241">
    <property type="entry name" value="Glyco_hydro_27"/>
</dbReference>
<dbReference type="CDD" id="cd14792">
    <property type="entry name" value="GH27"/>
    <property type="match status" value="1"/>
</dbReference>
<accession>A0A147ISN7</accession>
<dbReference type="FunFam" id="2.60.40.1180:FF:000008">
    <property type="entry name" value="Alpha-galactosidase"/>
    <property type="match status" value="1"/>
</dbReference>
<dbReference type="InterPro" id="IPR017853">
    <property type="entry name" value="GH"/>
</dbReference>
<evidence type="ECO:0000256" key="1">
    <source>
        <dbReference type="ARBA" id="ARBA00001255"/>
    </source>
</evidence>
<comment type="caution">
    <text evidence="11">The sequence shown here is derived from an EMBL/GenBank/DDBJ whole genome shotgun (WGS) entry which is preliminary data.</text>
</comment>
<keyword evidence="6 8" id="KW-1015">Disulfide bond</keyword>
<dbReference type="PRINTS" id="PR00740">
    <property type="entry name" value="GLHYDRLASE27"/>
</dbReference>
<evidence type="ECO:0000256" key="9">
    <source>
        <dbReference type="SAM" id="MobiDB-lite"/>
    </source>
</evidence>
<keyword evidence="5 8" id="KW-0378">Hydrolase</keyword>
<evidence type="ECO:0000256" key="2">
    <source>
        <dbReference type="ARBA" id="ARBA00009743"/>
    </source>
</evidence>
<sequence length="383" mass="42045">MDTDPNTLAPSKDPKRTANGLAQTPPMGWNSWNKFACNVNEAVIRKTADAMASNGMKAAGYEYIVIDDCWHGTRDANGFIAEDRTRFPGGLKALGDYIHAKGLKFGIYSDAGTKTCGGRPGSQGHEYQDALQYARWGVDYLKYDWCSTGIRNAEEAYATMADALRATGRPILFSLCEWGNSRPWLWGAKIGNMWRTTGDITDKWEGKHGYSWGVASIVDLNEPLWPFAGPGHWNDPDMLEVGNGGLSDTEYRAHFSLWAIMAAPLIAGNDVAGMSAATRDILLNKDVIAVDQDPLGAQGHRVARDGKQEVWVKPMADGGRTLLLWNRGEAPARIVADWAKLGLPTGFRLHGRDLWKHKDLGRLSKSYGAEVAPHGVVMIRLSV</sequence>
<evidence type="ECO:0000256" key="8">
    <source>
        <dbReference type="RuleBase" id="RU361168"/>
    </source>
</evidence>
<feature type="region of interest" description="Disordered" evidence="9">
    <location>
        <begin position="1"/>
        <end position="25"/>
    </location>
</feature>
<dbReference type="InterPro" id="IPR013780">
    <property type="entry name" value="Glyco_hydro_b"/>
</dbReference>
<reference evidence="11 12" key="1">
    <citation type="journal article" date="2016" name="Front. Microbiol.">
        <title>Genomic Resource of Rice Seed Associated Bacteria.</title>
        <authorList>
            <person name="Midha S."/>
            <person name="Bansal K."/>
            <person name="Sharma S."/>
            <person name="Kumar N."/>
            <person name="Patil P.P."/>
            <person name="Chaudhry V."/>
            <person name="Patil P.B."/>
        </authorList>
    </citation>
    <scope>NUCLEOTIDE SEQUENCE [LARGE SCALE GENOMIC DNA]</scope>
    <source>
        <strain evidence="11 12">NS355</strain>
    </source>
</reference>
<feature type="domain" description="Alpha galactosidase C-terminal" evidence="10">
    <location>
        <begin position="305"/>
        <end position="381"/>
    </location>
</feature>
<dbReference type="PANTHER" id="PTHR11452">
    <property type="entry name" value="ALPHA-GALACTOSIDASE/ALPHA-N-ACETYLGALACTOSAMINIDASE"/>
    <property type="match status" value="1"/>
</dbReference>
<organism evidence="11 12">
    <name type="scientific">Sphingomonas yabuuchiae</name>
    <dbReference type="NCBI Taxonomy" id="172044"/>
    <lineage>
        <taxon>Bacteria</taxon>
        <taxon>Pseudomonadati</taxon>
        <taxon>Pseudomonadota</taxon>
        <taxon>Alphaproteobacteria</taxon>
        <taxon>Sphingomonadales</taxon>
        <taxon>Sphingomonadaceae</taxon>
        <taxon>Sphingomonas</taxon>
    </lineage>
</organism>
<dbReference type="AlphaFoldDB" id="A0A147ISN7"/>
<dbReference type="EMBL" id="LDTF01000043">
    <property type="protein sequence ID" value="KTT98488.1"/>
    <property type="molecule type" value="Genomic_DNA"/>
</dbReference>
<keyword evidence="4" id="KW-0732">Signal</keyword>
<evidence type="ECO:0000256" key="7">
    <source>
        <dbReference type="ARBA" id="ARBA00023295"/>
    </source>
</evidence>
<evidence type="ECO:0000313" key="12">
    <source>
        <dbReference type="Proteomes" id="UP000073923"/>
    </source>
</evidence>
<evidence type="ECO:0000256" key="5">
    <source>
        <dbReference type="ARBA" id="ARBA00022801"/>
    </source>
</evidence>
<dbReference type="FunFam" id="3.20.20.70:FF:000202">
    <property type="entry name" value="Alpha-galactosidase"/>
    <property type="match status" value="1"/>
</dbReference>
<gene>
    <name evidence="11" type="ORF">NS355_09095</name>
</gene>
<dbReference type="Proteomes" id="UP000073923">
    <property type="component" value="Unassembled WGS sequence"/>
</dbReference>
<dbReference type="PANTHER" id="PTHR11452:SF75">
    <property type="entry name" value="ALPHA-GALACTOSIDASE MEL1"/>
    <property type="match status" value="1"/>
</dbReference>
<dbReference type="PROSITE" id="PS00512">
    <property type="entry name" value="ALPHA_GALACTOSIDASE"/>
    <property type="match status" value="1"/>
</dbReference>
<dbReference type="Pfam" id="PF17801">
    <property type="entry name" value="Melibiase_C"/>
    <property type="match status" value="1"/>
</dbReference>
<dbReference type="GO" id="GO:0016052">
    <property type="term" value="P:carbohydrate catabolic process"/>
    <property type="evidence" value="ECO:0007669"/>
    <property type="project" value="UniProtKB-ARBA"/>
</dbReference>
<evidence type="ECO:0000256" key="4">
    <source>
        <dbReference type="ARBA" id="ARBA00022729"/>
    </source>
</evidence>